<dbReference type="WBParaSite" id="Csp11.Scaffold629.g14299.t1">
    <property type="protein sequence ID" value="Csp11.Scaffold629.g14299.t1"/>
    <property type="gene ID" value="Csp11.Scaffold629.g14299"/>
</dbReference>
<dbReference type="AlphaFoldDB" id="A0A1I7U2W0"/>
<proteinExistence type="predicted"/>
<feature type="region of interest" description="Disordered" evidence="1">
    <location>
        <begin position="63"/>
        <end position="83"/>
    </location>
</feature>
<evidence type="ECO:0000313" key="3">
    <source>
        <dbReference type="WBParaSite" id="Csp11.Scaffold629.g14299.t1"/>
    </source>
</evidence>
<accession>A0A1I7U2W0</accession>
<evidence type="ECO:0000256" key="1">
    <source>
        <dbReference type="SAM" id="MobiDB-lite"/>
    </source>
</evidence>
<protein>
    <submittedName>
        <fullName evidence="3">Uncharacterized protein</fullName>
    </submittedName>
</protein>
<reference evidence="3" key="1">
    <citation type="submission" date="2016-11" db="UniProtKB">
        <authorList>
            <consortium name="WormBaseParasite"/>
        </authorList>
    </citation>
    <scope>IDENTIFICATION</scope>
</reference>
<feature type="compositionally biased region" description="Basic and acidic residues" evidence="1">
    <location>
        <begin position="69"/>
        <end position="79"/>
    </location>
</feature>
<dbReference type="Proteomes" id="UP000095282">
    <property type="component" value="Unplaced"/>
</dbReference>
<organism evidence="2 3">
    <name type="scientific">Caenorhabditis tropicalis</name>
    <dbReference type="NCBI Taxonomy" id="1561998"/>
    <lineage>
        <taxon>Eukaryota</taxon>
        <taxon>Metazoa</taxon>
        <taxon>Ecdysozoa</taxon>
        <taxon>Nematoda</taxon>
        <taxon>Chromadorea</taxon>
        <taxon>Rhabditida</taxon>
        <taxon>Rhabditina</taxon>
        <taxon>Rhabditomorpha</taxon>
        <taxon>Rhabditoidea</taxon>
        <taxon>Rhabditidae</taxon>
        <taxon>Peloderinae</taxon>
        <taxon>Caenorhabditis</taxon>
    </lineage>
</organism>
<name>A0A1I7U2W0_9PELO</name>
<sequence>MMVIQRTFVGVHEERRETPSGARDQWITFRSPIGCSRVMIGKIDVLEDGRGSTVDRAIPTSRLLDGGDTETKAGQENRKFSPSPLNRLIDGRIQLTRFVANIGVECTQLHRADFSALTGDECSDLNMEQSSDFTRDDFSE</sequence>
<evidence type="ECO:0000313" key="2">
    <source>
        <dbReference type="Proteomes" id="UP000095282"/>
    </source>
</evidence>
<keyword evidence="2" id="KW-1185">Reference proteome</keyword>